<gene>
    <name evidence="9" type="ORF">IV81_GL000570</name>
</gene>
<feature type="transmembrane region" description="Helical" evidence="7">
    <location>
        <begin position="388"/>
        <end position="406"/>
    </location>
</feature>
<dbReference type="Gene3D" id="1.20.1250.20">
    <property type="entry name" value="MFS general substrate transporter like domains"/>
    <property type="match status" value="1"/>
</dbReference>
<dbReference type="EMBL" id="JQBX01000016">
    <property type="protein sequence ID" value="KRN93371.1"/>
    <property type="molecule type" value="Genomic_DNA"/>
</dbReference>
<feature type="transmembrane region" description="Helical" evidence="7">
    <location>
        <begin position="353"/>
        <end position="376"/>
    </location>
</feature>
<evidence type="ECO:0000256" key="6">
    <source>
        <dbReference type="ARBA" id="ARBA00023136"/>
    </source>
</evidence>
<dbReference type="PATRIC" id="fig|331679.3.peg.577"/>
<accession>A0A0R2KV32</accession>
<keyword evidence="2" id="KW-0813">Transport</keyword>
<dbReference type="GO" id="GO:0005886">
    <property type="term" value="C:plasma membrane"/>
    <property type="evidence" value="ECO:0007669"/>
    <property type="project" value="UniProtKB-SubCell"/>
</dbReference>
<evidence type="ECO:0000259" key="8">
    <source>
        <dbReference type="PROSITE" id="PS50850"/>
    </source>
</evidence>
<evidence type="ECO:0000313" key="9">
    <source>
        <dbReference type="EMBL" id="KRN93371.1"/>
    </source>
</evidence>
<evidence type="ECO:0000256" key="3">
    <source>
        <dbReference type="ARBA" id="ARBA00022475"/>
    </source>
</evidence>
<protein>
    <submittedName>
        <fullName evidence="9">Major facilitator superfamily protein</fullName>
    </submittedName>
</protein>
<dbReference type="PANTHER" id="PTHR23513">
    <property type="entry name" value="INTEGRAL MEMBRANE EFFLUX PROTEIN-RELATED"/>
    <property type="match status" value="1"/>
</dbReference>
<keyword evidence="4 7" id="KW-0812">Transmembrane</keyword>
<dbReference type="InterPro" id="IPR020846">
    <property type="entry name" value="MFS_dom"/>
</dbReference>
<dbReference type="STRING" id="331679.IV81_GL000570"/>
<evidence type="ECO:0000256" key="4">
    <source>
        <dbReference type="ARBA" id="ARBA00022692"/>
    </source>
</evidence>
<feature type="domain" description="Major facilitator superfamily (MFS) profile" evidence="8">
    <location>
        <begin position="178"/>
        <end position="425"/>
    </location>
</feature>
<evidence type="ECO:0000256" key="5">
    <source>
        <dbReference type="ARBA" id="ARBA00022989"/>
    </source>
</evidence>
<feature type="transmembrane region" description="Helical" evidence="7">
    <location>
        <begin position="319"/>
        <end position="341"/>
    </location>
</feature>
<organism evidence="9 10">
    <name type="scientific">Pediococcus stilesii</name>
    <dbReference type="NCBI Taxonomy" id="331679"/>
    <lineage>
        <taxon>Bacteria</taxon>
        <taxon>Bacillati</taxon>
        <taxon>Bacillota</taxon>
        <taxon>Bacilli</taxon>
        <taxon>Lactobacillales</taxon>
        <taxon>Lactobacillaceae</taxon>
        <taxon>Pediococcus</taxon>
    </lineage>
</organism>
<proteinExistence type="predicted"/>
<evidence type="ECO:0000256" key="1">
    <source>
        <dbReference type="ARBA" id="ARBA00004651"/>
    </source>
</evidence>
<comment type="caution">
    <text evidence="9">The sequence shown here is derived from an EMBL/GenBank/DDBJ whole genome shotgun (WGS) entry which is preliminary data.</text>
</comment>
<keyword evidence="6 7" id="KW-0472">Membrane</keyword>
<feature type="transmembrane region" description="Helical" evidence="7">
    <location>
        <begin position="262"/>
        <end position="282"/>
    </location>
</feature>
<feature type="transmembrane region" description="Helical" evidence="7">
    <location>
        <begin position="20"/>
        <end position="45"/>
    </location>
</feature>
<dbReference type="InterPro" id="IPR011701">
    <property type="entry name" value="MFS"/>
</dbReference>
<keyword evidence="10" id="KW-1185">Reference proteome</keyword>
<dbReference type="AlphaFoldDB" id="A0A0R2KV32"/>
<dbReference type="Proteomes" id="UP000051859">
    <property type="component" value="Unassembled WGS sequence"/>
</dbReference>
<dbReference type="InterPro" id="IPR036259">
    <property type="entry name" value="MFS_trans_sf"/>
</dbReference>
<evidence type="ECO:0000256" key="7">
    <source>
        <dbReference type="SAM" id="Phobius"/>
    </source>
</evidence>
<evidence type="ECO:0000313" key="10">
    <source>
        <dbReference type="Proteomes" id="UP000051859"/>
    </source>
</evidence>
<dbReference type="GO" id="GO:0022857">
    <property type="term" value="F:transmembrane transporter activity"/>
    <property type="evidence" value="ECO:0007669"/>
    <property type="project" value="InterPro"/>
</dbReference>
<keyword evidence="3" id="KW-1003">Cell membrane</keyword>
<feature type="transmembrane region" description="Helical" evidence="7">
    <location>
        <begin position="294"/>
        <end position="313"/>
    </location>
</feature>
<dbReference type="PROSITE" id="PS50850">
    <property type="entry name" value="MFS"/>
    <property type="match status" value="1"/>
</dbReference>
<reference evidence="9 10" key="1">
    <citation type="journal article" date="2015" name="Genome Announc.">
        <title>Expanding the biotechnology potential of lactobacilli through comparative genomics of 213 strains and associated genera.</title>
        <authorList>
            <person name="Sun Z."/>
            <person name="Harris H.M."/>
            <person name="McCann A."/>
            <person name="Guo C."/>
            <person name="Argimon S."/>
            <person name="Zhang W."/>
            <person name="Yang X."/>
            <person name="Jeffery I.B."/>
            <person name="Cooney J.C."/>
            <person name="Kagawa T.F."/>
            <person name="Liu W."/>
            <person name="Song Y."/>
            <person name="Salvetti E."/>
            <person name="Wrobel A."/>
            <person name="Rasinkangas P."/>
            <person name="Parkhill J."/>
            <person name="Rea M.C."/>
            <person name="O'Sullivan O."/>
            <person name="Ritari J."/>
            <person name="Douillard F.P."/>
            <person name="Paul Ross R."/>
            <person name="Yang R."/>
            <person name="Briner A.E."/>
            <person name="Felis G.E."/>
            <person name="de Vos W.M."/>
            <person name="Barrangou R."/>
            <person name="Klaenhammer T.R."/>
            <person name="Caufield P.W."/>
            <person name="Cui Y."/>
            <person name="Zhang H."/>
            <person name="O'Toole P.W."/>
        </authorList>
    </citation>
    <scope>NUCLEOTIDE SEQUENCE [LARGE SCALE GENOMIC DNA]</scope>
    <source>
        <strain evidence="9 10">DSM 18001</strain>
    </source>
</reference>
<evidence type="ECO:0000256" key="2">
    <source>
        <dbReference type="ARBA" id="ARBA00022448"/>
    </source>
</evidence>
<dbReference type="Pfam" id="PF07690">
    <property type="entry name" value="MFS_1"/>
    <property type="match status" value="1"/>
</dbReference>
<feature type="transmembrane region" description="Helical" evidence="7">
    <location>
        <begin position="229"/>
        <end position="250"/>
    </location>
</feature>
<feature type="transmembrane region" description="Helical" evidence="7">
    <location>
        <begin position="83"/>
        <end position="103"/>
    </location>
</feature>
<sequence length="425" mass="46119">MIYMPNFELSGIQNWKQNIYIFLTGQFLSGITSMIVQYSIIWYLTMQTKSATILSVASILGMLPMILLSPFVGGLIDRSNKRALLIITDAIVAIFAVFLSIAGSLESSFPLWLVFVSLFMRAVAQTFQQPTIQSALPTMVPADELTRFNGQLGMIQSANFIIAPALGAFLFSIVSIQYLILLDVIGFIIGASLLLLVKIPDNSANAVTEVHAGQDAIFGLKKLRTRPGLWRITLIGTLFTLLFMPVGSMYPLMTVQYFHGTIAQAGIVEVVWSVGMLFGGAIIGIQKNWHNRMIPLIIAFFIVGITIGGSGLLPGTTLGFWIFIGLNGIAGFSVPFFNTMLMAMIQQSYPPEILGRIMGVFGSLMSIGGPIGLIFAGPLGDQIGVQNLFLIGGIGSVLCGILILFLPSARRYDLDLQSEINASEK</sequence>
<dbReference type="SUPFAM" id="SSF103473">
    <property type="entry name" value="MFS general substrate transporter"/>
    <property type="match status" value="1"/>
</dbReference>
<name>A0A0R2KV32_9LACO</name>
<feature type="transmembrane region" description="Helical" evidence="7">
    <location>
        <begin position="51"/>
        <end position="76"/>
    </location>
</feature>
<comment type="subcellular location">
    <subcellularLocation>
        <location evidence="1">Cell membrane</location>
        <topology evidence="1">Multi-pass membrane protein</topology>
    </subcellularLocation>
</comment>
<keyword evidence="5 7" id="KW-1133">Transmembrane helix</keyword>
<dbReference type="PANTHER" id="PTHR23513:SF6">
    <property type="entry name" value="MAJOR FACILITATOR SUPERFAMILY ASSOCIATED DOMAIN-CONTAINING PROTEIN"/>
    <property type="match status" value="1"/>
</dbReference>
<dbReference type="CDD" id="cd06173">
    <property type="entry name" value="MFS_MefA_like"/>
    <property type="match status" value="1"/>
</dbReference>